<dbReference type="EMBL" id="KZ819602">
    <property type="protein sequence ID" value="PWN37356.1"/>
    <property type="molecule type" value="Genomic_DNA"/>
</dbReference>
<dbReference type="FunFam" id="3.20.20.100:FF:000015">
    <property type="entry name" value="Oxidoreductase, aldo/keto reductase family"/>
    <property type="match status" value="1"/>
</dbReference>
<dbReference type="InterPro" id="IPR023210">
    <property type="entry name" value="NADP_OxRdtase_dom"/>
</dbReference>
<feature type="active site" description="Proton donor" evidence="4">
    <location>
        <position position="66"/>
    </location>
</feature>
<dbReference type="Gene3D" id="3.20.20.100">
    <property type="entry name" value="NADP-dependent oxidoreductase domain"/>
    <property type="match status" value="1"/>
</dbReference>
<evidence type="ECO:0000256" key="1">
    <source>
        <dbReference type="ARBA" id="ARBA00007905"/>
    </source>
</evidence>
<evidence type="ECO:0000256" key="3">
    <source>
        <dbReference type="ARBA" id="ARBA00023002"/>
    </source>
</evidence>
<dbReference type="InParanoid" id="A0A316VII9"/>
<name>A0A316VII9_9BASI</name>
<dbReference type="PANTHER" id="PTHR43827">
    <property type="entry name" value="2,5-DIKETO-D-GLUCONIC ACID REDUCTASE"/>
    <property type="match status" value="1"/>
</dbReference>
<dbReference type="GO" id="GO:0016616">
    <property type="term" value="F:oxidoreductase activity, acting on the CH-OH group of donors, NAD or NADP as acceptor"/>
    <property type="evidence" value="ECO:0007669"/>
    <property type="project" value="UniProtKB-ARBA"/>
</dbReference>
<dbReference type="AlphaFoldDB" id="A0A316VII9"/>
<dbReference type="InterPro" id="IPR036812">
    <property type="entry name" value="NAD(P)_OxRdtase_dom_sf"/>
</dbReference>
<dbReference type="GeneID" id="37019335"/>
<dbReference type="PROSITE" id="PS00798">
    <property type="entry name" value="ALDOKETO_REDUCTASE_1"/>
    <property type="match status" value="1"/>
</dbReference>
<dbReference type="CDD" id="cd19071">
    <property type="entry name" value="AKR_AKR1-5-like"/>
    <property type="match status" value="1"/>
</dbReference>
<dbReference type="OrthoDB" id="416253at2759"/>
<evidence type="ECO:0000259" key="7">
    <source>
        <dbReference type="Pfam" id="PF00248"/>
    </source>
</evidence>
<comment type="similarity">
    <text evidence="1">Belongs to the aldo/keto reductase family.</text>
</comment>
<dbReference type="RefSeq" id="XP_025357658.1">
    <property type="nucleotide sequence ID" value="XM_025497554.1"/>
</dbReference>
<dbReference type="STRING" id="1280837.A0A316VII9"/>
<evidence type="ECO:0000256" key="6">
    <source>
        <dbReference type="PIRSR" id="PIRSR000097-3"/>
    </source>
</evidence>
<protein>
    <submittedName>
        <fullName evidence="8">Aldo/keto reductase</fullName>
    </submittedName>
</protein>
<sequence>MSSASPFAPSPNEKLNLTSSIKLQDGTSQPRFGIGAWDMRGNECYTALRHAFEKVGYRSVDTARYYRNEEQVGRAIRDTIKQTSIERKDIYATTKLFTNDMGGGERSKSAYQDSLSKSGLDYWDLVLLHAPDGGKEYRLNTWKTLSEFVKSGQIRSLGISNFGAHHIEELMSSEVGKAIKPVVNQIECHPFFAQKEVRKASEKHGIVVQAYCPLARGRYYGDKTLVDVAKRNDKSEAQIMLRWLIQHGIIPLPKSSNEKRQLENAQSLEFTLSDEDMKLLDSLDRGKRGAVESQTMSQDAP</sequence>
<dbReference type="PANTHER" id="PTHR43827:SF3">
    <property type="entry name" value="NADP-DEPENDENT OXIDOREDUCTASE DOMAIN-CONTAINING PROTEIN"/>
    <property type="match status" value="1"/>
</dbReference>
<evidence type="ECO:0000256" key="5">
    <source>
        <dbReference type="PIRSR" id="PIRSR000097-2"/>
    </source>
</evidence>
<feature type="binding site" evidence="5">
    <location>
        <position position="129"/>
    </location>
    <ligand>
        <name>substrate</name>
    </ligand>
</feature>
<dbReference type="InterPro" id="IPR018170">
    <property type="entry name" value="Aldo/ket_reductase_CS"/>
</dbReference>
<dbReference type="InterPro" id="IPR020471">
    <property type="entry name" value="AKR"/>
</dbReference>
<dbReference type="PROSITE" id="PS00062">
    <property type="entry name" value="ALDOKETO_REDUCTASE_2"/>
    <property type="match status" value="1"/>
</dbReference>
<dbReference type="Pfam" id="PF00248">
    <property type="entry name" value="Aldo_ket_red"/>
    <property type="match status" value="1"/>
</dbReference>
<evidence type="ECO:0000313" key="9">
    <source>
        <dbReference type="Proteomes" id="UP000245771"/>
    </source>
</evidence>
<dbReference type="SUPFAM" id="SSF51430">
    <property type="entry name" value="NAD(P)-linked oxidoreductase"/>
    <property type="match status" value="1"/>
</dbReference>
<dbReference type="PIRSF" id="PIRSF000097">
    <property type="entry name" value="AKR"/>
    <property type="match status" value="1"/>
</dbReference>
<dbReference type="PRINTS" id="PR00069">
    <property type="entry name" value="ALDKETRDTASE"/>
</dbReference>
<reference evidence="8 9" key="1">
    <citation type="journal article" date="2018" name="Mol. Biol. Evol.">
        <title>Broad Genomic Sampling Reveals a Smut Pathogenic Ancestry of the Fungal Clade Ustilaginomycotina.</title>
        <authorList>
            <person name="Kijpornyongpan T."/>
            <person name="Mondo S.J."/>
            <person name="Barry K."/>
            <person name="Sandor L."/>
            <person name="Lee J."/>
            <person name="Lipzen A."/>
            <person name="Pangilinan J."/>
            <person name="LaButti K."/>
            <person name="Hainaut M."/>
            <person name="Henrissat B."/>
            <person name="Grigoriev I.V."/>
            <person name="Spatafora J.W."/>
            <person name="Aime M.C."/>
        </authorList>
    </citation>
    <scope>NUCLEOTIDE SEQUENCE [LARGE SCALE GENOMIC DNA]</scope>
    <source>
        <strain evidence="8 9">MCA 3882</strain>
    </source>
</reference>
<proteinExistence type="inferred from homology"/>
<accession>A0A316VII9</accession>
<organism evidence="8 9">
    <name type="scientific">Meira miltonrushii</name>
    <dbReference type="NCBI Taxonomy" id="1280837"/>
    <lineage>
        <taxon>Eukaryota</taxon>
        <taxon>Fungi</taxon>
        <taxon>Dikarya</taxon>
        <taxon>Basidiomycota</taxon>
        <taxon>Ustilaginomycotina</taxon>
        <taxon>Exobasidiomycetes</taxon>
        <taxon>Exobasidiales</taxon>
        <taxon>Brachybasidiaceae</taxon>
        <taxon>Meira</taxon>
    </lineage>
</organism>
<evidence type="ECO:0000313" key="8">
    <source>
        <dbReference type="EMBL" id="PWN37356.1"/>
    </source>
</evidence>
<feature type="site" description="Lowers pKa of active site Tyr" evidence="6">
    <location>
        <position position="95"/>
    </location>
</feature>
<keyword evidence="3" id="KW-0560">Oxidoreductase</keyword>
<gene>
    <name evidence="8" type="ORF">FA14DRAFT_152752</name>
</gene>
<keyword evidence="2" id="KW-0521">NADP</keyword>
<dbReference type="Proteomes" id="UP000245771">
    <property type="component" value="Unassembled WGS sequence"/>
</dbReference>
<evidence type="ECO:0000256" key="4">
    <source>
        <dbReference type="PIRSR" id="PIRSR000097-1"/>
    </source>
</evidence>
<feature type="domain" description="NADP-dependent oxidoreductase" evidence="7">
    <location>
        <begin position="32"/>
        <end position="284"/>
    </location>
</feature>
<evidence type="ECO:0000256" key="2">
    <source>
        <dbReference type="ARBA" id="ARBA00022857"/>
    </source>
</evidence>
<keyword evidence="9" id="KW-1185">Reference proteome</keyword>